<dbReference type="PROSITE" id="PS50096">
    <property type="entry name" value="IQ"/>
    <property type="match status" value="2"/>
</dbReference>
<dbReference type="Proteomes" id="UP001530400">
    <property type="component" value="Unassembled WGS sequence"/>
</dbReference>
<dbReference type="Pfam" id="PF22586">
    <property type="entry name" value="ANCHR-like_BBOX"/>
    <property type="match status" value="1"/>
</dbReference>
<dbReference type="PROSITE" id="PS50020">
    <property type="entry name" value="WW_DOMAIN_2"/>
    <property type="match status" value="1"/>
</dbReference>
<dbReference type="SMART" id="SM00456">
    <property type="entry name" value="WW"/>
    <property type="match status" value="1"/>
</dbReference>
<dbReference type="SUPFAM" id="SSF51045">
    <property type="entry name" value="WW domain"/>
    <property type="match status" value="1"/>
</dbReference>
<dbReference type="Gene3D" id="3.80.10.10">
    <property type="entry name" value="Ribonuclease Inhibitor"/>
    <property type="match status" value="4"/>
</dbReference>
<dbReference type="Pfam" id="PF00612">
    <property type="entry name" value="IQ"/>
    <property type="match status" value="1"/>
</dbReference>
<organism evidence="4 5">
    <name type="scientific">Cyclotella atomus</name>
    <dbReference type="NCBI Taxonomy" id="382360"/>
    <lineage>
        <taxon>Eukaryota</taxon>
        <taxon>Sar</taxon>
        <taxon>Stramenopiles</taxon>
        <taxon>Ochrophyta</taxon>
        <taxon>Bacillariophyta</taxon>
        <taxon>Coscinodiscophyceae</taxon>
        <taxon>Thalassiosirophycidae</taxon>
        <taxon>Stephanodiscales</taxon>
        <taxon>Stephanodiscaceae</taxon>
        <taxon>Cyclotella</taxon>
    </lineage>
</organism>
<dbReference type="SMART" id="SM00367">
    <property type="entry name" value="LRR_CC"/>
    <property type="match status" value="15"/>
</dbReference>
<evidence type="ECO:0000313" key="4">
    <source>
        <dbReference type="EMBL" id="KAL3802893.1"/>
    </source>
</evidence>
<dbReference type="InterPro" id="IPR006553">
    <property type="entry name" value="Leu-rich_rpt_Cys-con_subtyp"/>
</dbReference>
<dbReference type="GO" id="GO:0008270">
    <property type="term" value="F:zinc ion binding"/>
    <property type="evidence" value="ECO:0007669"/>
    <property type="project" value="UniProtKB-KW"/>
</dbReference>
<dbReference type="EMBL" id="JALLPJ020000084">
    <property type="protein sequence ID" value="KAL3802893.1"/>
    <property type="molecule type" value="Genomic_DNA"/>
</dbReference>
<evidence type="ECO:0000256" key="1">
    <source>
        <dbReference type="PROSITE-ProRule" id="PRU00024"/>
    </source>
</evidence>
<name>A0ABD3QR57_9STRA</name>
<keyword evidence="1" id="KW-0479">Metal-binding</keyword>
<dbReference type="SMART" id="SM00015">
    <property type="entry name" value="IQ"/>
    <property type="match status" value="8"/>
</dbReference>
<dbReference type="CDD" id="cd00201">
    <property type="entry name" value="WW"/>
    <property type="match status" value="1"/>
</dbReference>
<dbReference type="PROSITE" id="PS50119">
    <property type="entry name" value="ZF_BBOX"/>
    <property type="match status" value="1"/>
</dbReference>
<keyword evidence="1" id="KW-0862">Zinc</keyword>
<dbReference type="AlphaFoldDB" id="A0ABD3QR57"/>
<dbReference type="InterPro" id="IPR032675">
    <property type="entry name" value="LRR_dom_sf"/>
</dbReference>
<dbReference type="Pfam" id="PF25372">
    <property type="entry name" value="DUF7885"/>
    <property type="match status" value="1"/>
</dbReference>
<dbReference type="InterPro" id="IPR000048">
    <property type="entry name" value="IQ_motif_EF-hand-BS"/>
</dbReference>
<dbReference type="PANTHER" id="PTHR13318:SF105">
    <property type="entry name" value="F-BOX_LRR-REPEAT PROTEIN 3"/>
    <property type="match status" value="1"/>
</dbReference>
<evidence type="ECO:0008006" key="6">
    <source>
        <dbReference type="Google" id="ProtNLM"/>
    </source>
</evidence>
<keyword evidence="5" id="KW-1185">Reference proteome</keyword>
<dbReference type="Pfam" id="PF13516">
    <property type="entry name" value="LRR_6"/>
    <property type="match status" value="1"/>
</dbReference>
<reference evidence="4 5" key="1">
    <citation type="submission" date="2024-10" db="EMBL/GenBank/DDBJ databases">
        <title>Updated reference genomes for cyclostephanoid diatoms.</title>
        <authorList>
            <person name="Roberts W.R."/>
            <person name="Alverson A.J."/>
        </authorList>
    </citation>
    <scope>NUCLEOTIDE SEQUENCE [LARGE SCALE GENOMIC DNA]</scope>
    <source>
        <strain evidence="4 5">AJA010-31</strain>
    </source>
</reference>
<dbReference type="InterPro" id="IPR036020">
    <property type="entry name" value="WW_dom_sf"/>
</dbReference>
<dbReference type="SUPFAM" id="SSF52047">
    <property type="entry name" value="RNI-like"/>
    <property type="match status" value="2"/>
</dbReference>
<gene>
    <name evidence="4" type="ORF">ACHAWO_010392</name>
</gene>
<dbReference type="Pfam" id="PF00397">
    <property type="entry name" value="WW"/>
    <property type="match status" value="1"/>
</dbReference>
<dbReference type="Gene3D" id="1.20.5.190">
    <property type="match status" value="1"/>
</dbReference>
<dbReference type="InterPro" id="IPR001611">
    <property type="entry name" value="Leu-rich_rpt"/>
</dbReference>
<dbReference type="InterPro" id="IPR001202">
    <property type="entry name" value="WW_dom"/>
</dbReference>
<protein>
    <recommendedName>
        <fullName evidence="6">WW domain-containing protein</fullName>
    </recommendedName>
</protein>
<dbReference type="Gene3D" id="2.20.70.10">
    <property type="match status" value="1"/>
</dbReference>
<sequence length="1044" mass="119196">MTIDKLASSALKAVRKEEKRRDLPYEKVPEEILIGEELDLSHWSLVVTDNDLKQVKVLKDRCDSRLVILDLSGAQKITDAGLLSLSPCCSSLKSLVLDNIYLITGSGLSAITRQCSNLQQLSLSGTMGIPGASYSIIGQDCRELVTLKLSGCKQITTWAFMKIFEGCKKLKYLDISFCSLVTDEQIKILAECSDLRKCNLRECKQVSDVGLTFLSQGCPMLVEINLRRSELPFRVSDVSLLQLGQGCQHLSSLCLHGNEMLTDTGISWLASWSKELRHLDLSNCNKITNKGIRHIGEGCPKLKSIVLLNLKRVSDLGIRCLATGCPTLESLNASGLVMLSDGVDRTHGLEGLQALGNSKCNVHMKRLVLHGCNLISKLSLKAISNLVNLEALDLSGCNKLRLDGMTRIGRACHHLTQISLASCGDCVNDAIVESLVLNSKNLASMNLSYCQKIGERSLKALSRCKELRSVDLTGCTGVTDQAILYLCDGKFSPGLRHLFIAGCNKIGDTALAWITDGLMQDLDGSVSLETLSVKGTSITKEAAKGIADRFQFSAFKHNASYLGYWPLSRSDDRKIIKAYQKKSAVCTTIQARFRSRKEKETLRLAKEQYCKKKVALFLSCWYRGGKARKSFREMRRQRKLIIRNTMLIQCAFRMRMSKKIAQRMRDQRWRVVAPYASTMIQRRWRGILGRRRADQTRDNVLQNLELCLQSTIRIQAFTRMVLAKRKRVLLQCKHFTHELTRFRSSIKIQSCYRRYLAKAILANLKAEFAEQEKLRIASLSCISAMVRCRLFRRTIQMRIDRTKKRLKSTMLIQSWYRSETERWRKRILAEERHKELMIVSALLLQSNVRRRLAYLKLRHLKAQQAEFETLCESKATIVGRWARVCAARIRVQRRRVEHAEEARRSLIIKVWASTIIAAAWRGKVGRDLAKNALASKRHRWKALFDETHQLPFYYNKDTGETTWQKPQILLDAEPKPICSNCSEYQAELECRDCQEFFCTKCWEFIHRGGKRARHSFRTVYDYYGNRKDYDREPWIPYETVQEQS</sequence>
<proteinExistence type="predicted"/>
<accession>A0ABD3QR57</accession>
<dbReference type="PANTHER" id="PTHR13318">
    <property type="entry name" value="PARTNER OF PAIRED, ISOFORM B-RELATED"/>
    <property type="match status" value="1"/>
</dbReference>
<keyword evidence="1" id="KW-0863">Zinc-finger</keyword>
<dbReference type="InterPro" id="IPR000315">
    <property type="entry name" value="Znf_B-box"/>
</dbReference>
<evidence type="ECO:0000259" key="3">
    <source>
        <dbReference type="PROSITE" id="PS50119"/>
    </source>
</evidence>
<evidence type="ECO:0000259" key="2">
    <source>
        <dbReference type="PROSITE" id="PS50020"/>
    </source>
</evidence>
<feature type="domain" description="B box-type" evidence="3">
    <location>
        <begin position="973"/>
        <end position="1019"/>
    </location>
</feature>
<feature type="domain" description="WW" evidence="2">
    <location>
        <begin position="940"/>
        <end position="968"/>
    </location>
</feature>
<evidence type="ECO:0000313" key="5">
    <source>
        <dbReference type="Proteomes" id="UP001530400"/>
    </source>
</evidence>
<dbReference type="InterPro" id="IPR057207">
    <property type="entry name" value="FBXL15_LRR"/>
</dbReference>
<dbReference type="PROSITE" id="PS01159">
    <property type="entry name" value="WW_DOMAIN_1"/>
    <property type="match status" value="1"/>
</dbReference>
<comment type="caution">
    <text evidence="4">The sequence shown here is derived from an EMBL/GenBank/DDBJ whole genome shotgun (WGS) entry which is preliminary data.</text>
</comment>